<name>L1QKF6_9CLOT</name>
<accession>L1QKF6</accession>
<dbReference type="PATRIC" id="fig|545697.3.peg.1018"/>
<dbReference type="STRING" id="545697.HMPREF0216_01034"/>
<protein>
    <submittedName>
        <fullName evidence="1">Uncharacterized protein</fullName>
    </submittedName>
</protein>
<gene>
    <name evidence="1" type="ORF">HMPREF0216_01034</name>
</gene>
<dbReference type="OrthoDB" id="9778146at2"/>
<evidence type="ECO:0000313" key="1">
    <source>
        <dbReference type="EMBL" id="EKY28190.1"/>
    </source>
</evidence>
<sequence>MKLSKESIDYILGLQKKILPNICFSNSENIRVIKDIIMNYNGKVSFISKDNKKDIKSINTLLIFMESLNEEESFNLEKLLINLGKQAVVILDAKGIDSVIYKRNLVLSFLNRGKIGIIKGTKSQIEALIKVQDNSKIYNIDTNFKYRDFSKKNNIILIVEDEGYYITEGYSEFYIQDNNIVLDKEILDCIYECILSVGVSVCKNKCEMVQAILISTLVFIISKEMAVVKFEKEFMDEGDYEYNKDETLYKYIIDEIHEITSKSIEDCDKIRYSFKS</sequence>
<dbReference type="HOGENOM" id="CLU_1007226_0_0_9"/>
<dbReference type="InterPro" id="IPR029056">
    <property type="entry name" value="Ribokinase-like"/>
</dbReference>
<reference evidence="1 2" key="1">
    <citation type="submission" date="2012-05" db="EMBL/GenBank/DDBJ databases">
        <authorList>
            <person name="Weinstock G."/>
            <person name="Sodergren E."/>
            <person name="Lobos E.A."/>
            <person name="Fulton L."/>
            <person name="Fulton R."/>
            <person name="Courtney L."/>
            <person name="Fronick C."/>
            <person name="O'Laughlin M."/>
            <person name="Godfrey J."/>
            <person name="Wilson R.M."/>
            <person name="Miner T."/>
            <person name="Farmer C."/>
            <person name="Delehaunty K."/>
            <person name="Cordes M."/>
            <person name="Minx P."/>
            <person name="Tomlinson C."/>
            <person name="Chen J."/>
            <person name="Wollam A."/>
            <person name="Pepin K.H."/>
            <person name="Bhonagiri V."/>
            <person name="Zhang X."/>
            <person name="Suruliraj S."/>
            <person name="Warren W."/>
            <person name="Mitreva M."/>
            <person name="Mardis E.R."/>
            <person name="Wilson R.K."/>
        </authorList>
    </citation>
    <scope>NUCLEOTIDE SEQUENCE [LARGE SCALE GENOMIC DNA]</scope>
    <source>
        <strain evidence="1 2">DSM 1785</strain>
    </source>
</reference>
<comment type="caution">
    <text evidence="1">The sequence shown here is derived from an EMBL/GenBank/DDBJ whole genome shotgun (WGS) entry which is preliminary data.</text>
</comment>
<keyword evidence="2" id="KW-1185">Reference proteome</keyword>
<dbReference type="Proteomes" id="UP000010420">
    <property type="component" value="Unassembled WGS sequence"/>
</dbReference>
<dbReference type="Gene3D" id="3.40.1190.20">
    <property type="match status" value="1"/>
</dbReference>
<dbReference type="UniPathway" id="UPA00060">
    <property type="reaction ID" value="UER00139"/>
</dbReference>
<dbReference type="GO" id="GO:0009229">
    <property type="term" value="P:thiamine diphosphate biosynthetic process"/>
    <property type="evidence" value="ECO:0007669"/>
    <property type="project" value="UniProtKB-UniPathway"/>
</dbReference>
<proteinExistence type="predicted"/>
<dbReference type="RefSeq" id="WP_005211767.1">
    <property type="nucleotide sequence ID" value="NZ_KB291618.1"/>
</dbReference>
<dbReference type="EMBL" id="AMEZ01000026">
    <property type="protein sequence ID" value="EKY28190.1"/>
    <property type="molecule type" value="Genomic_DNA"/>
</dbReference>
<dbReference type="AlphaFoldDB" id="L1QKF6"/>
<organism evidence="1 2">
    <name type="scientific">Clostridium celatum DSM 1785</name>
    <dbReference type="NCBI Taxonomy" id="545697"/>
    <lineage>
        <taxon>Bacteria</taxon>
        <taxon>Bacillati</taxon>
        <taxon>Bacillota</taxon>
        <taxon>Clostridia</taxon>
        <taxon>Eubacteriales</taxon>
        <taxon>Clostridiaceae</taxon>
        <taxon>Clostridium</taxon>
    </lineage>
</organism>
<dbReference type="eggNOG" id="ENOG5030JGP">
    <property type="taxonomic scope" value="Bacteria"/>
</dbReference>
<evidence type="ECO:0000313" key="2">
    <source>
        <dbReference type="Proteomes" id="UP000010420"/>
    </source>
</evidence>